<comment type="caution">
    <text evidence="7">The sequence shown here is derived from an EMBL/GenBank/DDBJ whole genome shotgun (WGS) entry which is preliminary data.</text>
</comment>
<dbReference type="SUPFAM" id="SSF52799">
    <property type="entry name" value="(Phosphotyrosine protein) phosphatases II"/>
    <property type="match status" value="1"/>
</dbReference>
<dbReference type="Pfam" id="PF00581">
    <property type="entry name" value="Rhodanese"/>
    <property type="match status" value="1"/>
</dbReference>
<dbReference type="RefSeq" id="XP_035318142.1">
    <property type="nucleotide sequence ID" value="XM_035466594.1"/>
</dbReference>
<feature type="compositionally biased region" description="Polar residues" evidence="3">
    <location>
        <begin position="105"/>
        <end position="116"/>
    </location>
</feature>
<dbReference type="PANTHER" id="PTHR19134">
    <property type="entry name" value="RECEPTOR-TYPE TYROSINE-PROTEIN PHOSPHATASE"/>
    <property type="match status" value="1"/>
</dbReference>
<dbReference type="PROSITE" id="PS50055">
    <property type="entry name" value="TYR_PHOSPHATASE_PTP"/>
    <property type="match status" value="1"/>
</dbReference>
<dbReference type="CDD" id="cd18533">
    <property type="entry name" value="PTP_fungal"/>
    <property type="match status" value="1"/>
</dbReference>
<dbReference type="EMBL" id="JAANYQ010000023">
    <property type="protein sequence ID" value="KAF4119490.1"/>
    <property type="molecule type" value="Genomic_DNA"/>
</dbReference>
<dbReference type="Pfam" id="PF00102">
    <property type="entry name" value="Y_phosphatase"/>
    <property type="match status" value="2"/>
</dbReference>
<dbReference type="CDD" id="cd01446">
    <property type="entry name" value="DSP_MapKP"/>
    <property type="match status" value="1"/>
</dbReference>
<organism evidence="7 8">
    <name type="scientific">Geosmithia morbida</name>
    <dbReference type="NCBI Taxonomy" id="1094350"/>
    <lineage>
        <taxon>Eukaryota</taxon>
        <taxon>Fungi</taxon>
        <taxon>Dikarya</taxon>
        <taxon>Ascomycota</taxon>
        <taxon>Pezizomycotina</taxon>
        <taxon>Sordariomycetes</taxon>
        <taxon>Hypocreomycetidae</taxon>
        <taxon>Hypocreales</taxon>
        <taxon>Bionectriaceae</taxon>
        <taxon>Geosmithia</taxon>
    </lineage>
</organism>
<feature type="compositionally biased region" description="Polar residues" evidence="3">
    <location>
        <begin position="283"/>
        <end position="294"/>
    </location>
</feature>
<comment type="similarity">
    <text evidence="1">Belongs to the protein-tyrosine phosphatase family. Non-receptor class subfamily.</text>
</comment>
<evidence type="ECO:0000259" key="4">
    <source>
        <dbReference type="PROSITE" id="PS50055"/>
    </source>
</evidence>
<feature type="region of interest" description="Disordered" evidence="3">
    <location>
        <begin position="1"/>
        <end position="116"/>
    </location>
</feature>
<dbReference type="EC" id="3.1.3.48" evidence="2"/>
<evidence type="ECO:0000259" key="6">
    <source>
        <dbReference type="PROSITE" id="PS50206"/>
    </source>
</evidence>
<evidence type="ECO:0000256" key="2">
    <source>
        <dbReference type="ARBA" id="ARBA00013064"/>
    </source>
</evidence>
<dbReference type="SMART" id="SM00450">
    <property type="entry name" value="RHOD"/>
    <property type="match status" value="1"/>
</dbReference>
<dbReference type="PROSITE" id="PS00383">
    <property type="entry name" value="TYR_PHOSPHATASE_1"/>
    <property type="match status" value="1"/>
</dbReference>
<feature type="domain" description="Tyrosine specific protein phosphatases" evidence="5">
    <location>
        <begin position="800"/>
        <end position="923"/>
    </location>
</feature>
<dbReference type="SUPFAM" id="SSF52821">
    <property type="entry name" value="Rhodanese/Cell cycle control phosphatase"/>
    <property type="match status" value="1"/>
</dbReference>
<dbReference type="AlphaFoldDB" id="A0A9P4YMV0"/>
<feature type="compositionally biased region" description="Basic and acidic residues" evidence="3">
    <location>
        <begin position="256"/>
        <end position="272"/>
    </location>
</feature>
<dbReference type="OrthoDB" id="6058203at2759"/>
<feature type="compositionally biased region" description="Low complexity" evidence="3">
    <location>
        <begin position="245"/>
        <end position="255"/>
    </location>
</feature>
<feature type="domain" description="Rhodanese" evidence="6">
    <location>
        <begin position="312"/>
        <end position="428"/>
    </location>
</feature>
<dbReference type="InterPro" id="IPR029021">
    <property type="entry name" value="Prot-tyrosine_phosphatase-like"/>
</dbReference>
<dbReference type="InterPro" id="IPR000242">
    <property type="entry name" value="PTP_cat"/>
</dbReference>
<protein>
    <recommendedName>
        <fullName evidence="2">protein-tyrosine-phosphatase</fullName>
        <ecNumber evidence="2">3.1.3.48</ecNumber>
    </recommendedName>
</protein>
<dbReference type="InterPro" id="IPR050348">
    <property type="entry name" value="Protein-Tyr_Phosphatase"/>
</dbReference>
<dbReference type="PROSITE" id="PS50206">
    <property type="entry name" value="RHODANESE_3"/>
    <property type="match status" value="1"/>
</dbReference>
<dbReference type="GeneID" id="55970848"/>
<evidence type="ECO:0000313" key="7">
    <source>
        <dbReference type="EMBL" id="KAF4119490.1"/>
    </source>
</evidence>
<feature type="domain" description="Tyrosine-protein phosphatase" evidence="4">
    <location>
        <begin position="560"/>
        <end position="932"/>
    </location>
</feature>
<dbReference type="Gene3D" id="3.40.250.10">
    <property type="entry name" value="Rhodanese-like domain"/>
    <property type="match status" value="1"/>
</dbReference>
<feature type="region of interest" description="Disordered" evidence="3">
    <location>
        <begin position="667"/>
        <end position="712"/>
    </location>
</feature>
<dbReference type="PRINTS" id="PR00700">
    <property type="entry name" value="PRTYPHPHTASE"/>
</dbReference>
<dbReference type="PANTHER" id="PTHR19134:SF561">
    <property type="entry name" value="PROTEIN TYROSINE PHOSPHATASE 36E, ISOFORM A"/>
    <property type="match status" value="1"/>
</dbReference>
<feature type="region of interest" description="Disordered" evidence="3">
    <location>
        <begin position="221"/>
        <end position="294"/>
    </location>
</feature>
<gene>
    <name evidence="7" type="ORF">GMORB2_4620</name>
</gene>
<name>A0A9P4YMV0_9HYPO</name>
<dbReference type="InterPro" id="IPR000387">
    <property type="entry name" value="Tyr_Pase_dom"/>
</dbReference>
<dbReference type="InterPro" id="IPR036873">
    <property type="entry name" value="Rhodanese-like_dom_sf"/>
</dbReference>
<dbReference type="InterPro" id="IPR003595">
    <property type="entry name" value="Tyr_Pase_cat"/>
</dbReference>
<dbReference type="SMART" id="SM00404">
    <property type="entry name" value="PTPc_motif"/>
    <property type="match status" value="1"/>
</dbReference>
<reference evidence="7" key="1">
    <citation type="submission" date="2020-03" db="EMBL/GenBank/DDBJ databases">
        <title>Site-based positive gene gene selection in Geosmithia morbida across the United States reveals a broad range of putative effectors and factors for local host and environmental adapation.</title>
        <authorList>
            <person name="Onufrak A."/>
            <person name="Murdoch R.W."/>
            <person name="Gazis R."/>
            <person name="Huff M."/>
            <person name="Staton M."/>
            <person name="Klingeman W."/>
            <person name="Hadziabdic D."/>
        </authorList>
    </citation>
    <scope>NUCLEOTIDE SEQUENCE</scope>
    <source>
        <strain evidence="7">1262</strain>
    </source>
</reference>
<keyword evidence="8" id="KW-1185">Reference proteome</keyword>
<dbReference type="PROSITE" id="PS50056">
    <property type="entry name" value="TYR_PHOSPHATASE_2"/>
    <property type="match status" value="1"/>
</dbReference>
<evidence type="ECO:0000256" key="3">
    <source>
        <dbReference type="SAM" id="MobiDB-lite"/>
    </source>
</evidence>
<evidence type="ECO:0000313" key="8">
    <source>
        <dbReference type="Proteomes" id="UP000749293"/>
    </source>
</evidence>
<accession>A0A9P4YMV0</accession>
<dbReference type="Gene3D" id="3.90.190.10">
    <property type="entry name" value="Protein tyrosine phosphatase superfamily"/>
    <property type="match status" value="1"/>
</dbReference>
<proteinExistence type="inferred from homology"/>
<dbReference type="GO" id="GO:0004725">
    <property type="term" value="F:protein tyrosine phosphatase activity"/>
    <property type="evidence" value="ECO:0007669"/>
    <property type="project" value="UniProtKB-EC"/>
</dbReference>
<sequence>MKTATKTAATGTSHPSYSHSYQSPLQAHSPSHSSLPRSSSHSHRAPKPSLSTTPLASPRYPYSVGQNYPPRNSPPARAPEPRPSSPNYFGLVVESTNDPRETSLPERNNWSPPSSSVKSFGAAIPAQVPLEANLEFEAFKRQADANRGKSFALPSASHVQSVASAALARPRPPRWHTHTSGAAGGFPFVDSAAPSHPLSTKMDVDQDSFYDSAYVSSESKRNSESSLYPIQLGGMPRLESPAPMERSSLSRSTLTRSEDRDPRMSVMEHKADPPSPPLHEITRSSTLPTSFDTSLPTMVSGVELRDTMKGAGQDHVLLLDIRSAQNHATARIKGSLNLCVPTTLLKRATFNIQKLHQTFQGGNGSDRFARWRDATAIIVYDSHTSDQRDATAAQNMIKKFTNEGFAGRTCILKGGFAGFVDSFPDMVERGSPAAASATGTNPAGGRPDGNVAPVIGGVTLPSTAGCPNPFFSNIRQNMDLADGVGQFPVTRPQGLMSPALPGWLRQAASEPDQGKMISEKFLQIEKDEKARMQTAYAAFDPHTAQQTQTVQICGVEKGGKNRYKDILPFEHARVKLQSKAGTGCDYVNASHVRPSGSNKRYIATQGPLPATYEDFWSMIWEQDVRVIVMLTAESEGGQLKCHPYWKEKEHGPIRLKQLSEKRASLDMDKHRAEATPTPGSNSTGDAKRRRANTTTTVEFSTPTPPATTPQKDASETPYVIIRKFALVHASHPFEPMREITHLHFPSWPDFGTPAKPSHLLGLIELANVTQRASMPVETTSVMEGRKMSGHMPNTWHDEPEADAKARPMLVHCSAGCGRTGTFCTVDSVIDMLKRSRQAKSAAQRVQNMDEVIGDGDIVGGPMADGEVTATSDLRTKLQQNQPPGASTIDSRWLGDDSVDLIQKTVEDFRQQRLSMVQSLRQYVLCYETVLEWEHRMNGRGLHTRRALSGTWA</sequence>
<feature type="compositionally biased region" description="Low complexity" evidence="3">
    <location>
        <begin position="1"/>
        <end position="39"/>
    </location>
</feature>
<evidence type="ECO:0000256" key="1">
    <source>
        <dbReference type="ARBA" id="ARBA00009649"/>
    </source>
</evidence>
<dbReference type="InterPro" id="IPR001763">
    <property type="entry name" value="Rhodanese-like_dom"/>
</dbReference>
<feature type="compositionally biased region" description="Pro residues" evidence="3">
    <location>
        <begin position="71"/>
        <end position="84"/>
    </location>
</feature>
<dbReference type="Proteomes" id="UP000749293">
    <property type="component" value="Unassembled WGS sequence"/>
</dbReference>
<dbReference type="InterPro" id="IPR016130">
    <property type="entry name" value="Tyr_Pase_AS"/>
</dbReference>
<dbReference type="SMART" id="SM00194">
    <property type="entry name" value="PTPc"/>
    <property type="match status" value="1"/>
</dbReference>
<evidence type="ECO:0000259" key="5">
    <source>
        <dbReference type="PROSITE" id="PS50056"/>
    </source>
</evidence>